<feature type="chain" id="PRO_5007548109" description="Lipoprotein" evidence="1">
    <location>
        <begin position="23"/>
        <end position="202"/>
    </location>
</feature>
<name>A0A147I0B3_9SPHN</name>
<dbReference type="AlphaFoldDB" id="A0A147I0B3"/>
<dbReference type="EMBL" id="LDTB01000046">
    <property type="protein sequence ID" value="KTT70841.1"/>
    <property type="molecule type" value="Genomic_DNA"/>
</dbReference>
<protein>
    <recommendedName>
        <fullName evidence="4">Lipoprotein</fullName>
    </recommendedName>
</protein>
<keyword evidence="3" id="KW-1185">Reference proteome</keyword>
<evidence type="ECO:0000313" key="3">
    <source>
        <dbReference type="Proteomes" id="UP000074310"/>
    </source>
</evidence>
<dbReference type="Proteomes" id="UP000074310">
    <property type="component" value="Unassembled WGS sequence"/>
</dbReference>
<proteinExistence type="predicted"/>
<accession>A0A147I0B3</accession>
<comment type="caution">
    <text evidence="2">The sequence shown here is derived from an EMBL/GenBank/DDBJ whole genome shotgun (WGS) entry which is preliminary data.</text>
</comment>
<keyword evidence="1" id="KW-0732">Signal</keyword>
<evidence type="ECO:0000313" key="2">
    <source>
        <dbReference type="EMBL" id="KTT70841.1"/>
    </source>
</evidence>
<organism evidence="2 3">
    <name type="scientific">Sphingomonas endophytica</name>
    <dbReference type="NCBI Taxonomy" id="869719"/>
    <lineage>
        <taxon>Bacteria</taxon>
        <taxon>Pseudomonadati</taxon>
        <taxon>Pseudomonadota</taxon>
        <taxon>Alphaproteobacteria</taxon>
        <taxon>Sphingomonadales</taxon>
        <taxon>Sphingomonadaceae</taxon>
        <taxon>Sphingomonas</taxon>
    </lineage>
</organism>
<dbReference type="NCBIfam" id="NF047637">
    <property type="entry name" value="lipo_CC0125"/>
    <property type="match status" value="1"/>
</dbReference>
<reference evidence="2 3" key="1">
    <citation type="journal article" date="2016" name="Front. Microbiol.">
        <title>Genomic Resource of Rice Seed Associated Bacteria.</title>
        <authorList>
            <person name="Midha S."/>
            <person name="Bansal K."/>
            <person name="Sharma S."/>
            <person name="Kumar N."/>
            <person name="Patil P.P."/>
            <person name="Chaudhry V."/>
            <person name="Patil P.B."/>
        </authorList>
    </citation>
    <scope>NUCLEOTIDE SEQUENCE [LARGE SCALE GENOMIC DNA]</scope>
    <source>
        <strain evidence="2 3">NS334</strain>
    </source>
</reference>
<evidence type="ECO:0008006" key="4">
    <source>
        <dbReference type="Google" id="ProtNLM"/>
    </source>
</evidence>
<feature type="signal peptide" evidence="1">
    <location>
        <begin position="1"/>
        <end position="22"/>
    </location>
</feature>
<dbReference type="PROSITE" id="PS51257">
    <property type="entry name" value="PROKAR_LIPOPROTEIN"/>
    <property type="match status" value="1"/>
</dbReference>
<dbReference type="PATRIC" id="fig|869719.3.peg.2232"/>
<evidence type="ECO:0000256" key="1">
    <source>
        <dbReference type="SAM" id="SignalP"/>
    </source>
</evidence>
<gene>
    <name evidence="2" type="ORF">NS334_11445</name>
</gene>
<sequence>MMRKYGRKAMVLALAASTTLVAACATETAYRPATGSGFYRTGYSDIRIEPNRYRVTFAGNTVTDRDVVERYLLFRAAELTLQNGFDYFVMADRDTDRQARTYSTPGFGGGWGPGFGAWGGGLWGPRWGFYGRGFGYRAWDPFWGGPWGGWGGGQDIRTVDRYEASAEIVMFKGTPERGNVRAFNARNVVDSIGPTIRLPKAS</sequence>